<reference evidence="1 2" key="1">
    <citation type="submission" date="2019-08" db="EMBL/GenBank/DDBJ databases">
        <authorList>
            <person name="Peeters C."/>
        </authorList>
    </citation>
    <scope>NUCLEOTIDE SEQUENCE [LARGE SCALE GENOMIC DNA]</scope>
    <source>
        <strain evidence="1 2">LMG 31109</strain>
    </source>
</reference>
<evidence type="ECO:0008006" key="3">
    <source>
        <dbReference type="Google" id="ProtNLM"/>
    </source>
</evidence>
<organism evidence="1 2">
    <name type="scientific">Pandoraea nosoerga</name>
    <dbReference type="NCBI Taxonomy" id="2508296"/>
    <lineage>
        <taxon>Bacteria</taxon>
        <taxon>Pseudomonadati</taxon>
        <taxon>Pseudomonadota</taxon>
        <taxon>Betaproteobacteria</taxon>
        <taxon>Burkholderiales</taxon>
        <taxon>Burkholderiaceae</taxon>
        <taxon>Pandoraea</taxon>
    </lineage>
</organism>
<dbReference type="AlphaFoldDB" id="A0A5E4U115"/>
<accession>A0A5E4U115</accession>
<keyword evidence="2" id="KW-1185">Reference proteome</keyword>
<dbReference type="Proteomes" id="UP000367825">
    <property type="component" value="Unassembled WGS sequence"/>
</dbReference>
<evidence type="ECO:0000313" key="1">
    <source>
        <dbReference type="EMBL" id="VVD93223.1"/>
    </source>
</evidence>
<gene>
    <name evidence="1" type="ORF">PNO31109_01717</name>
</gene>
<proteinExistence type="predicted"/>
<dbReference type="Pfam" id="PF16068">
    <property type="entry name" value="DUF4810"/>
    <property type="match status" value="1"/>
</dbReference>
<protein>
    <recommendedName>
        <fullName evidence="3">Lipoprotein</fullName>
    </recommendedName>
</protein>
<sequence>MSQRVGHDAPVPHVECGTGARVSGAVLRDMPIRIVIAMNRKFSIGRAAAALLAGGVLLTGCATPNKPLYAWESYQPQVYEYFKGESKEAQIIVLERDLEKMKAGNNAAPPGYHAHLGLLYASVGKPDKMVEEFQTEKQLFPESAGYIDFLLKNKTPEAKQ</sequence>
<dbReference type="EMBL" id="CABPSC010000005">
    <property type="protein sequence ID" value="VVD93223.1"/>
    <property type="molecule type" value="Genomic_DNA"/>
</dbReference>
<name>A0A5E4U115_9BURK</name>
<evidence type="ECO:0000313" key="2">
    <source>
        <dbReference type="Proteomes" id="UP000367825"/>
    </source>
</evidence>
<dbReference type="InterPro" id="IPR014508">
    <property type="entry name" value="UCP020555_TPR-like"/>
</dbReference>